<accession>A0A6N3AGR3</accession>
<protein>
    <submittedName>
        <fullName evidence="1">Uncharacterized protein</fullName>
    </submittedName>
</protein>
<reference evidence="1" key="1">
    <citation type="submission" date="2019-11" db="EMBL/GenBank/DDBJ databases">
        <authorList>
            <person name="Feng L."/>
        </authorList>
    </citation>
    <scope>NUCLEOTIDE SEQUENCE</scope>
    <source>
        <strain evidence="1">RtorquesLFYP15</strain>
    </source>
</reference>
<dbReference type="AlphaFoldDB" id="A0A6N3AGR3"/>
<sequence length="87" mass="9989">MFIKVEDQSGNLTIWLNVNQIAKMEESRSSEELMGYSITTVDNKEYYSPDVKAIQALLMPVVVMEPEGDIVEELKKLDMMRNVMARC</sequence>
<evidence type="ECO:0000313" key="1">
    <source>
        <dbReference type="EMBL" id="VYT91665.1"/>
    </source>
</evidence>
<name>A0A6N3AGR3_9FIRM</name>
<dbReference type="EMBL" id="CACRUQ010000006">
    <property type="protein sequence ID" value="VYT91665.1"/>
    <property type="molecule type" value="Genomic_DNA"/>
</dbReference>
<gene>
    <name evidence="1" type="ORF">RTLFYP15_01027</name>
</gene>
<proteinExistence type="predicted"/>
<organism evidence="1">
    <name type="scientific">[Ruminococcus] torques</name>
    <dbReference type="NCBI Taxonomy" id="33039"/>
    <lineage>
        <taxon>Bacteria</taxon>
        <taxon>Bacillati</taxon>
        <taxon>Bacillota</taxon>
        <taxon>Clostridia</taxon>
        <taxon>Lachnospirales</taxon>
        <taxon>Lachnospiraceae</taxon>
        <taxon>Mediterraneibacter</taxon>
    </lineage>
</organism>
<dbReference type="RefSeq" id="WP_423248575.1">
    <property type="nucleotide sequence ID" value="NZ_CACRUQ010000006.1"/>
</dbReference>